<sequence>MEEAPFDAFVKQLRKGGTVVAASRSEGTVTVASLESVELPEPLELDVPEAEVAAAISMLSDDDRENLWPDASPQMAGIYYILVGLQETVQTAEPVPRRASLRNGRFVVTR</sequence>
<reference evidence="1 2" key="1">
    <citation type="submission" date="2018-11" db="EMBL/GenBank/DDBJ databases">
        <title>Sequencing the genomes of 1000 actinobacteria strains.</title>
        <authorList>
            <person name="Klenk H.-P."/>
        </authorList>
    </citation>
    <scope>NUCLEOTIDE SEQUENCE [LARGE SCALE GENOMIC DNA]</scope>
    <source>
        <strain evidence="1 2">DSM 14418</strain>
    </source>
</reference>
<keyword evidence="2" id="KW-1185">Reference proteome</keyword>
<dbReference type="AlphaFoldDB" id="A0A3N4ZBH4"/>
<dbReference type="EMBL" id="RKRA01000001">
    <property type="protein sequence ID" value="RPF28610.1"/>
    <property type="molecule type" value="Genomic_DNA"/>
</dbReference>
<dbReference type="Proteomes" id="UP000280726">
    <property type="component" value="Unassembled WGS sequence"/>
</dbReference>
<organism evidence="1 2">
    <name type="scientific">Georgenia muralis</name>
    <dbReference type="NCBI Taxonomy" id="154117"/>
    <lineage>
        <taxon>Bacteria</taxon>
        <taxon>Bacillati</taxon>
        <taxon>Actinomycetota</taxon>
        <taxon>Actinomycetes</taxon>
        <taxon>Micrococcales</taxon>
        <taxon>Bogoriellaceae</taxon>
        <taxon>Georgenia</taxon>
    </lineage>
</organism>
<evidence type="ECO:0000313" key="2">
    <source>
        <dbReference type="Proteomes" id="UP000280726"/>
    </source>
</evidence>
<gene>
    <name evidence="1" type="ORF">EDD32_3143</name>
</gene>
<proteinExistence type="predicted"/>
<name>A0A3N4ZBH4_9MICO</name>
<accession>A0A3N4ZBH4</accession>
<evidence type="ECO:0000313" key="1">
    <source>
        <dbReference type="EMBL" id="RPF28610.1"/>
    </source>
</evidence>
<dbReference type="RefSeq" id="WP_123918954.1">
    <property type="nucleotide sequence ID" value="NZ_RKRA01000001.1"/>
</dbReference>
<protein>
    <submittedName>
        <fullName evidence="1">Uncharacterized protein</fullName>
    </submittedName>
</protein>
<comment type="caution">
    <text evidence="1">The sequence shown here is derived from an EMBL/GenBank/DDBJ whole genome shotgun (WGS) entry which is preliminary data.</text>
</comment>